<name>A0A6G0XUA4_APHCR</name>
<sequence>MTEKREFLRKTSFRPNRFFFMVVIQKLITVNT</sequence>
<evidence type="ECO:0000313" key="2">
    <source>
        <dbReference type="EMBL" id="KAF0760769.1"/>
    </source>
</evidence>
<organism evidence="1 3">
    <name type="scientific">Aphis craccivora</name>
    <name type="common">Cowpea aphid</name>
    <dbReference type="NCBI Taxonomy" id="307492"/>
    <lineage>
        <taxon>Eukaryota</taxon>
        <taxon>Metazoa</taxon>
        <taxon>Ecdysozoa</taxon>
        <taxon>Arthropoda</taxon>
        <taxon>Hexapoda</taxon>
        <taxon>Insecta</taxon>
        <taxon>Pterygota</taxon>
        <taxon>Neoptera</taxon>
        <taxon>Paraneoptera</taxon>
        <taxon>Hemiptera</taxon>
        <taxon>Sternorrhyncha</taxon>
        <taxon>Aphidomorpha</taxon>
        <taxon>Aphidoidea</taxon>
        <taxon>Aphididae</taxon>
        <taxon>Aphidini</taxon>
        <taxon>Aphis</taxon>
        <taxon>Aphis</taxon>
    </lineage>
</organism>
<protein>
    <submittedName>
        <fullName evidence="1">Uncharacterized protein</fullName>
    </submittedName>
</protein>
<accession>A0A6G0XUA4</accession>
<dbReference type="Proteomes" id="UP000478052">
    <property type="component" value="Unassembled WGS sequence"/>
</dbReference>
<evidence type="ECO:0000313" key="3">
    <source>
        <dbReference type="Proteomes" id="UP000478052"/>
    </source>
</evidence>
<dbReference type="AlphaFoldDB" id="A0A6G0XUA4"/>
<proteinExistence type="predicted"/>
<reference evidence="1 3" key="1">
    <citation type="submission" date="2019-08" db="EMBL/GenBank/DDBJ databases">
        <title>Whole genome of Aphis craccivora.</title>
        <authorList>
            <person name="Voronova N.V."/>
            <person name="Shulinski R.S."/>
            <person name="Bandarenka Y.V."/>
            <person name="Zhorov D.G."/>
            <person name="Warner D."/>
        </authorList>
    </citation>
    <scope>NUCLEOTIDE SEQUENCE [LARGE SCALE GENOMIC DNA]</scope>
    <source>
        <strain evidence="1">180601</strain>
        <tissue evidence="1">Whole Body</tissue>
    </source>
</reference>
<gene>
    <name evidence="1" type="ORF">FWK35_00024818</name>
    <name evidence="2" type="ORF">FWK35_00030295</name>
</gene>
<dbReference type="EMBL" id="VUJU01007522">
    <property type="protein sequence ID" value="KAF0744244.1"/>
    <property type="molecule type" value="Genomic_DNA"/>
</dbReference>
<keyword evidence="3" id="KW-1185">Reference proteome</keyword>
<dbReference type="EMBL" id="VUJU01002585">
    <property type="protein sequence ID" value="KAF0760769.1"/>
    <property type="molecule type" value="Genomic_DNA"/>
</dbReference>
<comment type="caution">
    <text evidence="1">The sequence shown here is derived from an EMBL/GenBank/DDBJ whole genome shotgun (WGS) entry which is preliminary data.</text>
</comment>
<evidence type="ECO:0000313" key="1">
    <source>
        <dbReference type="EMBL" id="KAF0744244.1"/>
    </source>
</evidence>